<evidence type="ECO:0000256" key="1">
    <source>
        <dbReference type="SAM" id="MobiDB-lite"/>
    </source>
</evidence>
<dbReference type="EMBL" id="VFPG01000001">
    <property type="protein sequence ID" value="TQM33271.1"/>
    <property type="molecule type" value="Genomic_DNA"/>
</dbReference>
<organism evidence="2 3">
    <name type="scientific">Nocardia bhagyanarayanae</name>
    <dbReference type="NCBI Taxonomy" id="1215925"/>
    <lineage>
        <taxon>Bacteria</taxon>
        <taxon>Bacillati</taxon>
        <taxon>Actinomycetota</taxon>
        <taxon>Actinomycetes</taxon>
        <taxon>Mycobacteriales</taxon>
        <taxon>Nocardiaceae</taxon>
        <taxon>Nocardia</taxon>
    </lineage>
</organism>
<feature type="region of interest" description="Disordered" evidence="1">
    <location>
        <begin position="1"/>
        <end position="28"/>
    </location>
</feature>
<evidence type="ECO:0000313" key="3">
    <source>
        <dbReference type="Proteomes" id="UP000316331"/>
    </source>
</evidence>
<sequence length="344" mass="37754">MSMVMTGLPDSAAELFRRDPRPPNEIERRRSASYEAWRQLVVAGRIAHEQLVADLVGISRCVHSPDAYAFRYAIPEDLPNVSRNRLAAALRDTLARLPTESAGKIPLEEVAIRLVVFFGPVPMEWLSDSAIRAAFSGLRPRDVEFREYAYYPAALDKITVADPQRLSLLLYDVADAQLLCAARLAQPAHLTALHAVFGHTAGARAVFSYLACDFPPALDIPAPDNPRILAGLITLADGMPGDAVSHGLFPSPITKLARLCLASIGHYPPTAVLDAARGAYDVGRSYCAHDAVACALVHPEISVTERADLIRHLAAADPYGRAVRRWRARKKFWRIARRYSSIAC</sequence>
<reference evidence="2 3" key="1">
    <citation type="submission" date="2019-06" db="EMBL/GenBank/DDBJ databases">
        <title>Sequencing the genomes of 1000 actinobacteria strains.</title>
        <authorList>
            <person name="Klenk H.-P."/>
        </authorList>
    </citation>
    <scope>NUCLEOTIDE SEQUENCE [LARGE SCALE GENOMIC DNA]</scope>
    <source>
        <strain evidence="2 3">DSM 103495</strain>
    </source>
</reference>
<dbReference type="AlphaFoldDB" id="A0A543FHG7"/>
<feature type="compositionally biased region" description="Basic and acidic residues" evidence="1">
    <location>
        <begin position="15"/>
        <end position="28"/>
    </location>
</feature>
<name>A0A543FHG7_9NOCA</name>
<comment type="caution">
    <text evidence="2">The sequence shown here is derived from an EMBL/GenBank/DDBJ whole genome shotgun (WGS) entry which is preliminary data.</text>
</comment>
<proteinExistence type="predicted"/>
<accession>A0A543FHG7</accession>
<evidence type="ECO:0000313" key="2">
    <source>
        <dbReference type="EMBL" id="TQM33271.1"/>
    </source>
</evidence>
<gene>
    <name evidence="2" type="ORF">FB390_4994</name>
</gene>
<dbReference type="Proteomes" id="UP000316331">
    <property type="component" value="Unassembled WGS sequence"/>
</dbReference>
<protein>
    <submittedName>
        <fullName evidence="2">Uncharacterized protein</fullName>
    </submittedName>
</protein>
<keyword evidence="3" id="KW-1185">Reference proteome</keyword>